<gene>
    <name evidence="2" type="ORF">GT718_16815</name>
</gene>
<keyword evidence="1" id="KW-1133">Transmembrane helix</keyword>
<keyword evidence="1" id="KW-0812">Transmembrane</keyword>
<dbReference type="RefSeq" id="WP_129976232.1">
    <property type="nucleotide sequence ID" value="NZ_WWVV01000029.1"/>
</dbReference>
<name>A0ABW9X7W8_9FIRM</name>
<reference evidence="2 3" key="1">
    <citation type="journal article" date="2019" name="Nat. Med.">
        <title>A library of human gut bacterial isolates paired with longitudinal multiomics data enables mechanistic microbiome research.</title>
        <authorList>
            <person name="Poyet M."/>
            <person name="Groussin M."/>
            <person name="Gibbons S.M."/>
            <person name="Avila-Pacheco J."/>
            <person name="Jiang X."/>
            <person name="Kearney S.M."/>
            <person name="Perrotta A.R."/>
            <person name="Berdy B."/>
            <person name="Zhao S."/>
            <person name="Lieberman T.D."/>
            <person name="Swanson P.K."/>
            <person name="Smith M."/>
            <person name="Roesemann S."/>
            <person name="Alexander J.E."/>
            <person name="Rich S.A."/>
            <person name="Livny J."/>
            <person name="Vlamakis H."/>
            <person name="Clish C."/>
            <person name="Bullock K."/>
            <person name="Deik A."/>
            <person name="Scott J."/>
            <person name="Pierce K.A."/>
            <person name="Xavier R.J."/>
            <person name="Alm E.J."/>
        </authorList>
    </citation>
    <scope>NUCLEOTIDE SEQUENCE [LARGE SCALE GENOMIC DNA]</scope>
    <source>
        <strain evidence="2 3">BIOML-A1</strain>
    </source>
</reference>
<protein>
    <submittedName>
        <fullName evidence="2">Uncharacterized protein</fullName>
    </submittedName>
</protein>
<proteinExistence type="predicted"/>
<organism evidence="2 3">
    <name type="scientific">Blautia massiliensis</name>
    <name type="common">ex Durand et al. 2017</name>
    <dbReference type="NCBI Taxonomy" id="1737424"/>
    <lineage>
        <taxon>Bacteria</taxon>
        <taxon>Bacillati</taxon>
        <taxon>Bacillota</taxon>
        <taxon>Clostridia</taxon>
        <taxon>Lachnospirales</taxon>
        <taxon>Lachnospiraceae</taxon>
        <taxon>Blautia</taxon>
    </lineage>
</organism>
<sequence>MIINIIYCILFIGAVLFEAEIIIDDLQGSSIKEKAVCLLQYTAIFAVLAIFGYGLYLAMRL</sequence>
<evidence type="ECO:0000256" key="1">
    <source>
        <dbReference type="SAM" id="Phobius"/>
    </source>
</evidence>
<evidence type="ECO:0000313" key="3">
    <source>
        <dbReference type="Proteomes" id="UP000452293"/>
    </source>
</evidence>
<keyword evidence="1" id="KW-0472">Membrane</keyword>
<dbReference type="EMBL" id="WWVW01000053">
    <property type="protein sequence ID" value="MZL78958.1"/>
    <property type="molecule type" value="Genomic_DNA"/>
</dbReference>
<comment type="caution">
    <text evidence="2">The sequence shown here is derived from an EMBL/GenBank/DDBJ whole genome shotgun (WGS) entry which is preliminary data.</text>
</comment>
<feature type="transmembrane region" description="Helical" evidence="1">
    <location>
        <begin position="38"/>
        <end position="58"/>
    </location>
</feature>
<feature type="transmembrane region" description="Helical" evidence="1">
    <location>
        <begin position="5"/>
        <end position="23"/>
    </location>
</feature>
<accession>A0ABW9X7W8</accession>
<dbReference type="Proteomes" id="UP000452293">
    <property type="component" value="Unassembled WGS sequence"/>
</dbReference>
<evidence type="ECO:0000313" key="2">
    <source>
        <dbReference type="EMBL" id="MZL78958.1"/>
    </source>
</evidence>
<keyword evidence="3" id="KW-1185">Reference proteome</keyword>